<dbReference type="EMBL" id="JBHUPC010000013">
    <property type="protein sequence ID" value="MFD2892566.1"/>
    <property type="molecule type" value="Genomic_DNA"/>
</dbReference>
<feature type="signal peptide" evidence="1">
    <location>
        <begin position="1"/>
        <end position="20"/>
    </location>
</feature>
<proteinExistence type="predicted"/>
<dbReference type="InterPro" id="IPR010870">
    <property type="entry name" value="Porin_O/P"/>
</dbReference>
<keyword evidence="1" id="KW-0732">Signal</keyword>
<dbReference type="InterPro" id="IPR023614">
    <property type="entry name" value="Porin_dom_sf"/>
</dbReference>
<evidence type="ECO:0000256" key="1">
    <source>
        <dbReference type="SAM" id="SignalP"/>
    </source>
</evidence>
<gene>
    <name evidence="2" type="ORF">ACFS5J_11145</name>
</gene>
<dbReference type="Proteomes" id="UP001597534">
    <property type="component" value="Unassembled WGS sequence"/>
</dbReference>
<organism evidence="2 3">
    <name type="scientific">Flavobacterium chuncheonense</name>
    <dbReference type="NCBI Taxonomy" id="2026653"/>
    <lineage>
        <taxon>Bacteria</taxon>
        <taxon>Pseudomonadati</taxon>
        <taxon>Bacteroidota</taxon>
        <taxon>Flavobacteriia</taxon>
        <taxon>Flavobacteriales</taxon>
        <taxon>Flavobacteriaceae</taxon>
        <taxon>Flavobacterium</taxon>
    </lineage>
</organism>
<accession>A0ABW5YN98</accession>
<comment type="caution">
    <text evidence="2">The sequence shown here is derived from an EMBL/GenBank/DDBJ whole genome shotgun (WGS) entry which is preliminary data.</text>
</comment>
<dbReference type="Gene3D" id="2.40.160.10">
    <property type="entry name" value="Porin"/>
    <property type="match status" value="1"/>
</dbReference>
<reference evidence="3" key="1">
    <citation type="journal article" date="2019" name="Int. J. Syst. Evol. Microbiol.">
        <title>The Global Catalogue of Microorganisms (GCM) 10K type strain sequencing project: providing services to taxonomists for standard genome sequencing and annotation.</title>
        <authorList>
            <consortium name="The Broad Institute Genomics Platform"/>
            <consortium name="The Broad Institute Genome Sequencing Center for Infectious Disease"/>
            <person name="Wu L."/>
            <person name="Ma J."/>
        </authorList>
    </citation>
    <scope>NUCLEOTIDE SEQUENCE [LARGE SCALE GENOMIC DNA]</scope>
    <source>
        <strain evidence="3">KCTC 22671</strain>
    </source>
</reference>
<dbReference type="RefSeq" id="WP_379812244.1">
    <property type="nucleotide sequence ID" value="NZ_JBHUPC010000013.1"/>
</dbReference>
<keyword evidence="3" id="KW-1185">Reference proteome</keyword>
<protein>
    <submittedName>
        <fullName evidence="2">Porin</fullName>
    </submittedName>
</protein>
<evidence type="ECO:0000313" key="2">
    <source>
        <dbReference type="EMBL" id="MFD2892566.1"/>
    </source>
</evidence>
<evidence type="ECO:0000313" key="3">
    <source>
        <dbReference type="Proteomes" id="UP001597534"/>
    </source>
</evidence>
<dbReference type="SUPFAM" id="SSF56935">
    <property type="entry name" value="Porins"/>
    <property type="match status" value="1"/>
</dbReference>
<feature type="chain" id="PRO_5046794500" evidence="1">
    <location>
        <begin position="21"/>
        <end position="405"/>
    </location>
</feature>
<sequence>MNIKLKAAGLFLLFTTMIFSQEGEVKAPKFGKGIFNIVGKDSTWSMKMAFRMQLLSAANWDASNDQINHIQNGTHGFMVRRSRIKLDGFVYDPQFEYKVELGLSNSDMSGTSVYTANTPRYIMDAVVMWNFYKNLTLWAGQTKLPGNVERVISSANLQLVDRSLLNGVFNIDRDMGVQLRHHFTLGTNFLIREKVAFSQGEGRNVVTGNLGGNMYTARIEVLPFGSFTKDGDYSGSDLVREPKPKLSLASTYDFNNKAVRTRSNQGTYMVNDIGYHETDITTLFVDAVFKYKGFSFMGEYANRDADDPIAKNSDGTLTGDIVQIGDALNLQGGYLFKNNYEVAFRYTNLELDKNIINKGIQEQYTLGLSKFIVGHKLKVQTDVSYLADTYRSDKVTWRLQLDVHF</sequence>
<dbReference type="Pfam" id="PF07396">
    <property type="entry name" value="Porin_O_P"/>
    <property type="match status" value="1"/>
</dbReference>
<name>A0ABW5YN98_9FLAO</name>